<protein>
    <recommendedName>
        <fullName evidence="9">Major facilitator superfamily (MFS) profile domain-containing protein</fullName>
    </recommendedName>
</protein>
<sequence>MTLINVSNLFCHSLFSILPAFFPQEAKSKGMSDDAVGIVFACFPAVIFLTSPFAGPFMSRHGKKWVYTTGLVVVAISTICFSVASYMPAGSPFATWCLLIRLTQGLGSAMEETAAYALIADMDTDNVSTRAAFAEFAQRTSLRNPGSFHSQVSFFMGLTEISTGLGYMVGPPLGGMLFAAGGFATPFVAAALIYYRLPPDDRRRSSDDAGGANSDYAFLEPTLADHAKARGHASSEASIGLLFSISSVTYTLACPLIGSLARRLLLQLLGFLLIGPSPLLALPSGLGLPQLCAALVLFGVGESMSMTPVMDDMMASCGEHADASVNSLSSVLAASFSLGQACTAMALVLLVHTSAIMLVEVLSPKRTVREGAYQELSAVNPPEVEVAED</sequence>
<dbReference type="GO" id="GO:0016020">
    <property type="term" value="C:membrane"/>
    <property type="evidence" value="ECO:0007669"/>
    <property type="project" value="UniProtKB-SubCell"/>
</dbReference>
<evidence type="ECO:0000313" key="8">
    <source>
        <dbReference type="Proteomes" id="UP000013827"/>
    </source>
</evidence>
<dbReference type="PaxDb" id="2903-EOD34660"/>
<dbReference type="AlphaFoldDB" id="A0A0D3KFX5"/>
<dbReference type="KEGG" id="ehx:EMIHUDRAFT_455551"/>
<evidence type="ECO:0008006" key="9">
    <source>
        <dbReference type="Google" id="ProtNLM"/>
    </source>
</evidence>
<comment type="subcellular location">
    <subcellularLocation>
        <location evidence="1">Membrane</location>
        <topology evidence="1">Multi-pass membrane protein</topology>
    </subcellularLocation>
</comment>
<evidence type="ECO:0000256" key="2">
    <source>
        <dbReference type="ARBA" id="ARBA00022448"/>
    </source>
</evidence>
<evidence type="ECO:0000256" key="5">
    <source>
        <dbReference type="ARBA" id="ARBA00023136"/>
    </source>
</evidence>
<evidence type="ECO:0000256" key="3">
    <source>
        <dbReference type="ARBA" id="ARBA00022692"/>
    </source>
</evidence>
<dbReference type="InterPro" id="IPR036259">
    <property type="entry name" value="MFS_trans_sf"/>
</dbReference>
<dbReference type="GO" id="GO:0022857">
    <property type="term" value="F:transmembrane transporter activity"/>
    <property type="evidence" value="ECO:0007669"/>
    <property type="project" value="InterPro"/>
</dbReference>
<feature type="transmembrane region" description="Helical" evidence="6">
    <location>
        <begin position="176"/>
        <end position="195"/>
    </location>
</feature>
<name>A0A0D3KFX5_EMIH1</name>
<dbReference type="PANTHER" id="PTHR23506">
    <property type="entry name" value="GH10249P"/>
    <property type="match status" value="1"/>
</dbReference>
<dbReference type="EnsemblProtists" id="EOD34660">
    <property type="protein sequence ID" value="EOD34660"/>
    <property type="gene ID" value="EMIHUDRAFT_455551"/>
</dbReference>
<keyword evidence="2" id="KW-0813">Transport</keyword>
<dbReference type="STRING" id="2903.R1F6S1"/>
<keyword evidence="3 6" id="KW-0812">Transmembrane</keyword>
<keyword evidence="5 6" id="KW-0472">Membrane</keyword>
<dbReference type="RefSeq" id="XP_005787089.1">
    <property type="nucleotide sequence ID" value="XM_005787032.1"/>
</dbReference>
<dbReference type="OMA" id="YIIRIME"/>
<evidence type="ECO:0000256" key="4">
    <source>
        <dbReference type="ARBA" id="ARBA00022989"/>
    </source>
</evidence>
<feature type="transmembrane region" description="Helical" evidence="6">
    <location>
        <begin position="65"/>
        <end position="86"/>
    </location>
</feature>
<dbReference type="Pfam" id="PF07690">
    <property type="entry name" value="MFS_1"/>
    <property type="match status" value="1"/>
</dbReference>
<proteinExistence type="predicted"/>
<accession>A0A0D3KFX5</accession>
<dbReference type="SUPFAM" id="SSF103473">
    <property type="entry name" value="MFS general substrate transporter"/>
    <property type="match status" value="1"/>
</dbReference>
<keyword evidence="8" id="KW-1185">Reference proteome</keyword>
<dbReference type="GeneID" id="17279931"/>
<dbReference type="InterPro" id="IPR050930">
    <property type="entry name" value="MFS_Vesicular_Transporter"/>
</dbReference>
<keyword evidence="4 6" id="KW-1133">Transmembrane helix</keyword>
<dbReference type="eggNOG" id="KOG3764">
    <property type="taxonomic scope" value="Eukaryota"/>
</dbReference>
<evidence type="ECO:0000313" key="7">
    <source>
        <dbReference type="EnsemblProtists" id="EOD34660"/>
    </source>
</evidence>
<dbReference type="InterPro" id="IPR011701">
    <property type="entry name" value="MFS"/>
</dbReference>
<dbReference type="Proteomes" id="UP000013827">
    <property type="component" value="Unassembled WGS sequence"/>
</dbReference>
<feature type="transmembrane region" description="Helical" evidence="6">
    <location>
        <begin position="35"/>
        <end position="53"/>
    </location>
</feature>
<dbReference type="PANTHER" id="PTHR23506:SF26">
    <property type="entry name" value="MFS-TYPE TRANSPORTER SLC18B1"/>
    <property type="match status" value="1"/>
</dbReference>
<evidence type="ECO:0000256" key="1">
    <source>
        <dbReference type="ARBA" id="ARBA00004141"/>
    </source>
</evidence>
<reference evidence="8" key="1">
    <citation type="journal article" date="2013" name="Nature">
        <title>Pan genome of the phytoplankton Emiliania underpins its global distribution.</title>
        <authorList>
            <person name="Read B.A."/>
            <person name="Kegel J."/>
            <person name="Klute M.J."/>
            <person name="Kuo A."/>
            <person name="Lefebvre S.C."/>
            <person name="Maumus F."/>
            <person name="Mayer C."/>
            <person name="Miller J."/>
            <person name="Monier A."/>
            <person name="Salamov A."/>
            <person name="Young J."/>
            <person name="Aguilar M."/>
            <person name="Claverie J.M."/>
            <person name="Frickenhaus S."/>
            <person name="Gonzalez K."/>
            <person name="Herman E.K."/>
            <person name="Lin Y.C."/>
            <person name="Napier J."/>
            <person name="Ogata H."/>
            <person name="Sarno A.F."/>
            <person name="Shmutz J."/>
            <person name="Schroeder D."/>
            <person name="de Vargas C."/>
            <person name="Verret F."/>
            <person name="von Dassow P."/>
            <person name="Valentin K."/>
            <person name="Van de Peer Y."/>
            <person name="Wheeler G."/>
            <person name="Dacks J.B."/>
            <person name="Delwiche C.F."/>
            <person name="Dyhrman S.T."/>
            <person name="Glockner G."/>
            <person name="John U."/>
            <person name="Richards T."/>
            <person name="Worden A.Z."/>
            <person name="Zhang X."/>
            <person name="Grigoriev I.V."/>
            <person name="Allen A.E."/>
            <person name="Bidle K."/>
            <person name="Borodovsky M."/>
            <person name="Bowler C."/>
            <person name="Brownlee C."/>
            <person name="Cock J.M."/>
            <person name="Elias M."/>
            <person name="Gladyshev V.N."/>
            <person name="Groth M."/>
            <person name="Guda C."/>
            <person name="Hadaegh A."/>
            <person name="Iglesias-Rodriguez M.D."/>
            <person name="Jenkins J."/>
            <person name="Jones B.M."/>
            <person name="Lawson T."/>
            <person name="Leese F."/>
            <person name="Lindquist E."/>
            <person name="Lobanov A."/>
            <person name="Lomsadze A."/>
            <person name="Malik S.B."/>
            <person name="Marsh M.E."/>
            <person name="Mackinder L."/>
            <person name="Mock T."/>
            <person name="Mueller-Roeber B."/>
            <person name="Pagarete A."/>
            <person name="Parker M."/>
            <person name="Probert I."/>
            <person name="Quesneville H."/>
            <person name="Raines C."/>
            <person name="Rensing S.A."/>
            <person name="Riano-Pachon D.M."/>
            <person name="Richier S."/>
            <person name="Rokitta S."/>
            <person name="Shiraiwa Y."/>
            <person name="Soanes D.M."/>
            <person name="van der Giezen M."/>
            <person name="Wahlund T.M."/>
            <person name="Williams B."/>
            <person name="Wilson W."/>
            <person name="Wolfe G."/>
            <person name="Wurch L.L."/>
        </authorList>
    </citation>
    <scope>NUCLEOTIDE SEQUENCE</scope>
</reference>
<reference evidence="7" key="2">
    <citation type="submission" date="2024-10" db="UniProtKB">
        <authorList>
            <consortium name="EnsemblProtists"/>
        </authorList>
    </citation>
    <scope>IDENTIFICATION</scope>
</reference>
<dbReference type="Gene3D" id="1.20.1250.20">
    <property type="entry name" value="MFS general substrate transporter like domains"/>
    <property type="match status" value="2"/>
</dbReference>
<dbReference type="HOGENOM" id="CLU_710664_0_0_1"/>
<organism evidence="7 8">
    <name type="scientific">Emiliania huxleyi (strain CCMP1516)</name>
    <dbReference type="NCBI Taxonomy" id="280463"/>
    <lineage>
        <taxon>Eukaryota</taxon>
        <taxon>Haptista</taxon>
        <taxon>Haptophyta</taxon>
        <taxon>Prymnesiophyceae</taxon>
        <taxon>Isochrysidales</taxon>
        <taxon>Noelaerhabdaceae</taxon>
        <taxon>Emiliania</taxon>
    </lineage>
</organism>
<evidence type="ECO:0000256" key="6">
    <source>
        <dbReference type="SAM" id="Phobius"/>
    </source>
</evidence>
<feature type="transmembrane region" description="Helical" evidence="6">
    <location>
        <begin position="237"/>
        <end position="258"/>
    </location>
</feature>